<name>A0A6L9G7V5_9MICC</name>
<evidence type="ECO:0000313" key="2">
    <source>
        <dbReference type="Proteomes" id="UP000477543"/>
    </source>
</evidence>
<dbReference type="AlphaFoldDB" id="A0A6L9G7V5"/>
<comment type="caution">
    <text evidence="1">The sequence shown here is derived from an EMBL/GenBank/DDBJ whole genome shotgun (WGS) entry which is preliminary data.</text>
</comment>
<sequence>MHLAAYSQRYASVLLRRDGSLLEVDSQAISVFGTVVEQGVSGKEIVQQLLAQIVQQPVLSCALH</sequence>
<accession>A0A6L9G7V5</accession>
<dbReference type="Proteomes" id="UP000477543">
    <property type="component" value="Unassembled WGS sequence"/>
</dbReference>
<protein>
    <submittedName>
        <fullName evidence="1">Uncharacterized protein</fullName>
    </submittedName>
</protein>
<gene>
    <name evidence="1" type="ORF">GT020_10400</name>
</gene>
<proteinExistence type="predicted"/>
<evidence type="ECO:0000313" key="1">
    <source>
        <dbReference type="EMBL" id="NAZ16470.1"/>
    </source>
</evidence>
<reference evidence="1 2" key="1">
    <citation type="submission" date="2020-01" db="EMBL/GenBank/DDBJ databases">
        <title>Glutamicibacter soli M275.</title>
        <authorList>
            <person name="Meng X."/>
        </authorList>
    </citation>
    <scope>NUCLEOTIDE SEQUENCE [LARGE SCALE GENOMIC DNA]</scope>
    <source>
        <strain evidence="1 2">M275</strain>
    </source>
</reference>
<dbReference type="RefSeq" id="WP_161449231.1">
    <property type="nucleotide sequence ID" value="NZ_WYDN01000008.1"/>
</dbReference>
<organism evidence="1 2">
    <name type="scientific">Glutamicibacter soli</name>
    <dbReference type="NCBI Taxonomy" id="453836"/>
    <lineage>
        <taxon>Bacteria</taxon>
        <taxon>Bacillati</taxon>
        <taxon>Actinomycetota</taxon>
        <taxon>Actinomycetes</taxon>
        <taxon>Micrococcales</taxon>
        <taxon>Micrococcaceae</taxon>
        <taxon>Glutamicibacter</taxon>
    </lineage>
</organism>
<dbReference type="EMBL" id="WYDN01000008">
    <property type="protein sequence ID" value="NAZ16470.1"/>
    <property type="molecule type" value="Genomic_DNA"/>
</dbReference>